<feature type="chain" id="PRO_5036793178" evidence="8">
    <location>
        <begin position="24"/>
        <end position="145"/>
    </location>
</feature>
<dbReference type="InterPro" id="IPR015984">
    <property type="entry name" value="Cyt_c_prime_subgr"/>
</dbReference>
<dbReference type="PRINTS" id="PR00608">
    <property type="entry name" value="CYTCHROMECII"/>
</dbReference>
<keyword evidence="10" id="KW-1185">Reference proteome</keyword>
<reference evidence="9" key="2">
    <citation type="submission" date="2020-09" db="EMBL/GenBank/DDBJ databases">
        <authorList>
            <person name="Sun Q."/>
            <person name="Kim S."/>
        </authorList>
    </citation>
    <scope>NUCLEOTIDE SEQUENCE</scope>
    <source>
        <strain evidence="9">KCTC 42651</strain>
    </source>
</reference>
<keyword evidence="3 6" id="KW-0479">Metal-binding</keyword>
<dbReference type="InterPro" id="IPR012127">
    <property type="entry name" value="Cyt_c_prime"/>
</dbReference>
<keyword evidence="8" id="KW-0732">Signal</keyword>
<comment type="PTM">
    <text evidence="7">Binds 1 heme group per subunit.</text>
</comment>
<dbReference type="AlphaFoldDB" id="A0A918XXH9"/>
<feature type="binding site" description="axial binding residue" evidence="6">
    <location>
        <position position="137"/>
    </location>
    <ligand>
        <name>heme c</name>
        <dbReference type="ChEBI" id="CHEBI:61717"/>
    </ligand>
    <ligandPart>
        <name>Fe</name>
        <dbReference type="ChEBI" id="CHEBI:18248"/>
    </ligandPart>
</feature>
<dbReference type="PROSITE" id="PS51009">
    <property type="entry name" value="CYTCII"/>
    <property type="match status" value="1"/>
</dbReference>
<comment type="caution">
    <text evidence="9">The sequence shown here is derived from an EMBL/GenBank/DDBJ whole genome shotgun (WGS) entry which is preliminary data.</text>
</comment>
<organism evidence="9 10">
    <name type="scientific">Thalassobaculum fulvum</name>
    <dbReference type="NCBI Taxonomy" id="1633335"/>
    <lineage>
        <taxon>Bacteria</taxon>
        <taxon>Pseudomonadati</taxon>
        <taxon>Pseudomonadota</taxon>
        <taxon>Alphaproteobacteria</taxon>
        <taxon>Rhodospirillales</taxon>
        <taxon>Thalassobaculaceae</taxon>
        <taxon>Thalassobaculum</taxon>
    </lineage>
</organism>
<evidence type="ECO:0000256" key="7">
    <source>
        <dbReference type="PIRSR" id="PIRSR000027-2"/>
    </source>
</evidence>
<feature type="binding site" description="covalent" evidence="7">
    <location>
        <position position="136"/>
    </location>
    <ligand>
        <name>heme c</name>
        <dbReference type="ChEBI" id="CHEBI:61717"/>
    </ligand>
</feature>
<keyword evidence="1" id="KW-0813">Transport</keyword>
<evidence type="ECO:0000313" key="10">
    <source>
        <dbReference type="Proteomes" id="UP000630353"/>
    </source>
</evidence>
<feature type="signal peptide" evidence="8">
    <location>
        <begin position="1"/>
        <end position="23"/>
    </location>
</feature>
<evidence type="ECO:0000256" key="6">
    <source>
        <dbReference type="PIRSR" id="PIRSR000027-1"/>
    </source>
</evidence>
<keyword evidence="5 6" id="KW-0408">Iron</keyword>
<dbReference type="Proteomes" id="UP000630353">
    <property type="component" value="Unassembled WGS sequence"/>
</dbReference>
<accession>A0A918XXH9</accession>
<dbReference type="GO" id="GO:0042597">
    <property type="term" value="C:periplasmic space"/>
    <property type="evidence" value="ECO:0007669"/>
    <property type="project" value="InterPro"/>
</dbReference>
<evidence type="ECO:0000313" key="9">
    <source>
        <dbReference type="EMBL" id="GHD61528.1"/>
    </source>
</evidence>
<dbReference type="Gene3D" id="1.20.120.10">
    <property type="entry name" value="Cytochrome c/b562"/>
    <property type="match status" value="1"/>
</dbReference>
<evidence type="ECO:0000256" key="3">
    <source>
        <dbReference type="ARBA" id="ARBA00022723"/>
    </source>
</evidence>
<evidence type="ECO:0000256" key="5">
    <source>
        <dbReference type="ARBA" id="ARBA00023004"/>
    </source>
</evidence>
<dbReference type="EMBL" id="BMZS01000013">
    <property type="protein sequence ID" value="GHD61528.1"/>
    <property type="molecule type" value="Genomic_DNA"/>
</dbReference>
<dbReference type="InterPro" id="IPR010980">
    <property type="entry name" value="Cyt_c/b562"/>
</dbReference>
<dbReference type="RefSeq" id="WP_189994669.1">
    <property type="nucleotide sequence ID" value="NZ_BMZS01000013.1"/>
</dbReference>
<evidence type="ECO:0000256" key="1">
    <source>
        <dbReference type="ARBA" id="ARBA00022448"/>
    </source>
</evidence>
<evidence type="ECO:0000256" key="8">
    <source>
        <dbReference type="SAM" id="SignalP"/>
    </source>
</evidence>
<dbReference type="GO" id="GO:0022900">
    <property type="term" value="P:electron transport chain"/>
    <property type="evidence" value="ECO:0007669"/>
    <property type="project" value="InterPro"/>
</dbReference>
<feature type="binding site" description="covalent" evidence="7">
    <location>
        <position position="133"/>
    </location>
    <ligand>
        <name>heme c</name>
        <dbReference type="ChEBI" id="CHEBI:61717"/>
    </ligand>
</feature>
<evidence type="ECO:0000256" key="4">
    <source>
        <dbReference type="ARBA" id="ARBA00022982"/>
    </source>
</evidence>
<dbReference type="GO" id="GO:0009055">
    <property type="term" value="F:electron transfer activity"/>
    <property type="evidence" value="ECO:0007669"/>
    <property type="project" value="InterPro"/>
</dbReference>
<protein>
    <submittedName>
        <fullName evidence="9">Cytochrome c</fullName>
    </submittedName>
</protein>
<dbReference type="SUPFAM" id="SSF47175">
    <property type="entry name" value="Cytochromes"/>
    <property type="match status" value="1"/>
</dbReference>
<keyword evidence="4" id="KW-0249">Electron transport</keyword>
<reference evidence="9" key="1">
    <citation type="journal article" date="2014" name="Int. J. Syst. Evol. Microbiol.">
        <title>Complete genome sequence of Corynebacterium casei LMG S-19264T (=DSM 44701T), isolated from a smear-ripened cheese.</title>
        <authorList>
            <consortium name="US DOE Joint Genome Institute (JGI-PGF)"/>
            <person name="Walter F."/>
            <person name="Albersmeier A."/>
            <person name="Kalinowski J."/>
            <person name="Ruckert C."/>
        </authorList>
    </citation>
    <scope>NUCLEOTIDE SEQUENCE</scope>
    <source>
        <strain evidence="9">KCTC 42651</strain>
    </source>
</reference>
<dbReference type="GO" id="GO:0020037">
    <property type="term" value="F:heme binding"/>
    <property type="evidence" value="ECO:0007669"/>
    <property type="project" value="InterPro"/>
</dbReference>
<keyword evidence="2 7" id="KW-0349">Heme</keyword>
<gene>
    <name evidence="9" type="ORF">GCM10017083_48980</name>
</gene>
<evidence type="ECO:0000256" key="2">
    <source>
        <dbReference type="ARBA" id="ARBA00022617"/>
    </source>
</evidence>
<dbReference type="InterPro" id="IPR002321">
    <property type="entry name" value="Cyt_c_II"/>
</dbReference>
<dbReference type="PIRSF" id="PIRSF000027">
    <property type="entry name" value="Cytc_c_prime"/>
    <property type="match status" value="1"/>
</dbReference>
<proteinExistence type="predicted"/>
<name>A0A918XXH9_9PROT</name>
<sequence>MRHLVRAAAIGAVLLATAGGAMAAGEIAARQEAMKGAGGAMKAIKAAVEGNKAADAVEPAMKIAATMKKAPSLFPKGSDAGETDAKPEIWQDWAKFEQAAADAAAAAEKLAMVAKGGDAAATGEAMKALGGTCGACHKPFRKPKT</sequence>
<dbReference type="GO" id="GO:0005506">
    <property type="term" value="F:iron ion binding"/>
    <property type="evidence" value="ECO:0007669"/>
    <property type="project" value="InterPro"/>
</dbReference>
<dbReference type="Pfam" id="PF01322">
    <property type="entry name" value="Cytochrom_C_2"/>
    <property type="match status" value="1"/>
</dbReference>